<dbReference type="InterPro" id="IPR035965">
    <property type="entry name" value="PAS-like_dom_sf"/>
</dbReference>
<dbReference type="PROSITE" id="PS50113">
    <property type="entry name" value="PAC"/>
    <property type="match status" value="7"/>
</dbReference>
<feature type="domain" description="PAC" evidence="13">
    <location>
        <begin position="694"/>
        <end position="747"/>
    </location>
</feature>
<dbReference type="Gene3D" id="1.10.287.130">
    <property type="match status" value="1"/>
</dbReference>
<dbReference type="InterPro" id="IPR004358">
    <property type="entry name" value="Sig_transdc_His_kin-like_C"/>
</dbReference>
<keyword evidence="15" id="KW-1185">Reference proteome</keyword>
<dbReference type="GO" id="GO:0000155">
    <property type="term" value="F:phosphorelay sensor kinase activity"/>
    <property type="evidence" value="ECO:0007669"/>
    <property type="project" value="InterPro"/>
</dbReference>
<dbReference type="CDD" id="cd16922">
    <property type="entry name" value="HATPase_EvgS-ArcB-TorS-like"/>
    <property type="match status" value="1"/>
</dbReference>
<feature type="domain" description="PAS" evidence="12">
    <location>
        <begin position="890"/>
        <end position="965"/>
    </location>
</feature>
<evidence type="ECO:0000256" key="5">
    <source>
        <dbReference type="ARBA" id="ARBA00022777"/>
    </source>
</evidence>
<dbReference type="SMART" id="SM00065">
    <property type="entry name" value="GAF"/>
    <property type="match status" value="2"/>
</dbReference>
<keyword evidence="6" id="KW-0902">Two-component regulatory system</keyword>
<dbReference type="InterPro" id="IPR001789">
    <property type="entry name" value="Sig_transdc_resp-reg_receiver"/>
</dbReference>
<feature type="domain" description="PAS" evidence="12">
    <location>
        <begin position="617"/>
        <end position="690"/>
    </location>
</feature>
<dbReference type="Pfam" id="PF00072">
    <property type="entry name" value="Response_reg"/>
    <property type="match status" value="1"/>
</dbReference>
<feature type="domain" description="PAC" evidence="13">
    <location>
        <begin position="268"/>
        <end position="320"/>
    </location>
</feature>
<feature type="region of interest" description="Disordered" evidence="9">
    <location>
        <begin position="1"/>
        <end position="24"/>
    </location>
</feature>
<feature type="modified residue" description="4-aspartylphosphate" evidence="8">
    <location>
        <position position="1697"/>
    </location>
</feature>
<dbReference type="FunFam" id="1.10.287.130:FF:000001">
    <property type="entry name" value="Two-component sensor histidine kinase"/>
    <property type="match status" value="1"/>
</dbReference>
<dbReference type="CDD" id="cd00082">
    <property type="entry name" value="HisKA"/>
    <property type="match status" value="1"/>
</dbReference>
<feature type="domain" description="PAS" evidence="12">
    <location>
        <begin position="1273"/>
        <end position="1328"/>
    </location>
</feature>
<reference evidence="14 15" key="1">
    <citation type="journal article" date="2014" name="Genome Announc.">
        <title>Draft Genome Sequence of the Iron-Oxidizing, Acidophilic, and Halotolerant 'Thiobacillus prosperus' Type Strain DSM 5130.</title>
        <authorList>
            <person name="Ossandon F.J."/>
            <person name="Cardenas J.P."/>
            <person name="Corbett M."/>
            <person name="Quatrini R."/>
            <person name="Holmes D.S."/>
            <person name="Watkin E."/>
        </authorList>
    </citation>
    <scope>NUCLEOTIDE SEQUENCE [LARGE SCALE GENOMIC DNA]</scope>
    <source>
        <strain evidence="14 15">DSM 5130</strain>
    </source>
</reference>
<dbReference type="PROSITE" id="PS50110">
    <property type="entry name" value="RESPONSE_REGULATORY"/>
    <property type="match status" value="1"/>
</dbReference>
<dbReference type="PANTHER" id="PTHR43304:SF1">
    <property type="entry name" value="PAC DOMAIN-CONTAINING PROTEIN"/>
    <property type="match status" value="1"/>
</dbReference>
<dbReference type="Gene3D" id="3.30.450.20">
    <property type="entry name" value="PAS domain"/>
    <property type="match status" value="8"/>
</dbReference>
<evidence type="ECO:0000313" key="15">
    <source>
        <dbReference type="Proteomes" id="UP000029273"/>
    </source>
</evidence>
<feature type="domain" description="PAC" evidence="13">
    <location>
        <begin position="967"/>
        <end position="1019"/>
    </location>
</feature>
<dbReference type="InterPro" id="IPR001610">
    <property type="entry name" value="PAC"/>
</dbReference>
<dbReference type="InterPro" id="IPR003661">
    <property type="entry name" value="HisK_dim/P_dom"/>
</dbReference>
<evidence type="ECO:0000313" key="14">
    <source>
        <dbReference type="EMBL" id="OBS10563.1"/>
    </source>
</evidence>
<dbReference type="PANTHER" id="PTHR43304">
    <property type="entry name" value="PHYTOCHROME-LIKE PROTEIN CPH1"/>
    <property type="match status" value="1"/>
</dbReference>
<dbReference type="PRINTS" id="PR00344">
    <property type="entry name" value="BCTRLSENSOR"/>
</dbReference>
<dbReference type="InterPro" id="IPR036890">
    <property type="entry name" value="HATPase_C_sf"/>
</dbReference>
<evidence type="ECO:0000256" key="4">
    <source>
        <dbReference type="ARBA" id="ARBA00022679"/>
    </source>
</evidence>
<dbReference type="Pfam" id="PF01590">
    <property type="entry name" value="GAF"/>
    <property type="match status" value="2"/>
</dbReference>
<accession>A0A1A6C7L9</accession>
<dbReference type="SMART" id="SM00448">
    <property type="entry name" value="REC"/>
    <property type="match status" value="1"/>
</dbReference>
<dbReference type="Gene3D" id="3.40.50.2300">
    <property type="match status" value="1"/>
</dbReference>
<dbReference type="Pfam" id="PF00512">
    <property type="entry name" value="HisKA"/>
    <property type="match status" value="1"/>
</dbReference>
<dbReference type="SUPFAM" id="SSF55785">
    <property type="entry name" value="PYP-like sensor domain (PAS domain)"/>
    <property type="match status" value="8"/>
</dbReference>
<dbReference type="InterPro" id="IPR013655">
    <property type="entry name" value="PAS_fold_3"/>
</dbReference>
<dbReference type="CDD" id="cd00130">
    <property type="entry name" value="PAS"/>
    <property type="match status" value="8"/>
</dbReference>
<dbReference type="SMART" id="SM00387">
    <property type="entry name" value="HATPase_c"/>
    <property type="match status" value="1"/>
</dbReference>
<dbReference type="InterPro" id="IPR005467">
    <property type="entry name" value="His_kinase_dom"/>
</dbReference>
<feature type="domain" description="PAS" evidence="12">
    <location>
        <begin position="184"/>
        <end position="240"/>
    </location>
</feature>
<dbReference type="RefSeq" id="WP_161489913.1">
    <property type="nucleotide sequence ID" value="NZ_JQSG02000001.1"/>
</dbReference>
<evidence type="ECO:0000256" key="1">
    <source>
        <dbReference type="ARBA" id="ARBA00000085"/>
    </source>
</evidence>
<dbReference type="SUPFAM" id="SSF55874">
    <property type="entry name" value="ATPase domain of HSP90 chaperone/DNA topoisomerase II/histidine kinase"/>
    <property type="match status" value="1"/>
</dbReference>
<evidence type="ECO:0000259" key="13">
    <source>
        <dbReference type="PROSITE" id="PS50113"/>
    </source>
</evidence>
<feature type="domain" description="PAC" evidence="13">
    <location>
        <begin position="565"/>
        <end position="616"/>
    </location>
</feature>
<proteinExistence type="predicted"/>
<dbReference type="EC" id="2.7.13.3" evidence="2"/>
<dbReference type="Proteomes" id="UP000029273">
    <property type="component" value="Unassembled WGS sequence"/>
</dbReference>
<keyword evidence="7" id="KW-0472">Membrane</keyword>
<organism evidence="14 15">
    <name type="scientific">Acidihalobacter prosperus</name>
    <dbReference type="NCBI Taxonomy" id="160660"/>
    <lineage>
        <taxon>Bacteria</taxon>
        <taxon>Pseudomonadati</taxon>
        <taxon>Pseudomonadota</taxon>
        <taxon>Gammaproteobacteria</taxon>
        <taxon>Chromatiales</taxon>
        <taxon>Ectothiorhodospiraceae</taxon>
        <taxon>Acidihalobacter</taxon>
    </lineage>
</organism>
<dbReference type="Pfam" id="PF08447">
    <property type="entry name" value="PAS_3"/>
    <property type="match status" value="4"/>
</dbReference>
<dbReference type="SMART" id="SM00388">
    <property type="entry name" value="HisKA"/>
    <property type="match status" value="1"/>
</dbReference>
<protein>
    <recommendedName>
        <fullName evidence="2">histidine kinase</fullName>
        <ecNumber evidence="2">2.7.13.3</ecNumber>
    </recommendedName>
</protein>
<feature type="domain" description="Response regulatory" evidence="11">
    <location>
        <begin position="1648"/>
        <end position="1766"/>
    </location>
</feature>
<evidence type="ECO:0000256" key="3">
    <source>
        <dbReference type="ARBA" id="ARBA00022553"/>
    </source>
</evidence>
<evidence type="ECO:0000259" key="12">
    <source>
        <dbReference type="PROSITE" id="PS50112"/>
    </source>
</evidence>
<dbReference type="SUPFAM" id="SSF52172">
    <property type="entry name" value="CheY-like"/>
    <property type="match status" value="1"/>
</dbReference>
<gene>
    <name evidence="14" type="ORF">Thpro_020279</name>
</gene>
<dbReference type="EMBL" id="JQSG02000001">
    <property type="protein sequence ID" value="OBS10563.1"/>
    <property type="molecule type" value="Genomic_DNA"/>
</dbReference>
<dbReference type="SMART" id="SM00086">
    <property type="entry name" value="PAC"/>
    <property type="match status" value="8"/>
</dbReference>
<dbReference type="InterPro" id="IPR011006">
    <property type="entry name" value="CheY-like_superfamily"/>
</dbReference>
<feature type="domain" description="PAS" evidence="12">
    <location>
        <begin position="1020"/>
        <end position="1090"/>
    </location>
</feature>
<comment type="caution">
    <text evidence="14">The sequence shown here is derived from an EMBL/GenBank/DDBJ whole genome shotgun (WGS) entry which is preliminary data.</text>
</comment>
<feature type="domain" description="PAS" evidence="12">
    <location>
        <begin position="748"/>
        <end position="793"/>
    </location>
</feature>
<dbReference type="Pfam" id="PF02518">
    <property type="entry name" value="HATPase_c"/>
    <property type="match status" value="1"/>
</dbReference>
<evidence type="ECO:0000256" key="8">
    <source>
        <dbReference type="PROSITE-ProRule" id="PRU00169"/>
    </source>
</evidence>
<name>A0A1A6C7L9_9GAMM</name>
<dbReference type="SUPFAM" id="SSF55781">
    <property type="entry name" value="GAF domain-like"/>
    <property type="match status" value="2"/>
</dbReference>
<keyword evidence="3 8" id="KW-0597">Phosphoprotein</keyword>
<dbReference type="Pfam" id="PF13426">
    <property type="entry name" value="PAS_9"/>
    <property type="match status" value="4"/>
</dbReference>
<evidence type="ECO:0000256" key="9">
    <source>
        <dbReference type="SAM" id="MobiDB-lite"/>
    </source>
</evidence>
<evidence type="ECO:0000259" key="10">
    <source>
        <dbReference type="PROSITE" id="PS50109"/>
    </source>
</evidence>
<dbReference type="InterPro" id="IPR052162">
    <property type="entry name" value="Sensor_kinase/Photoreceptor"/>
</dbReference>
<sequence length="1777" mass="198872">MSDEREREGYAPSGAMPAPMPTNEADRLEALRRYAVLDTPPESDLDEIAALASEVCETPIALISLVDEHRQWFKSRLGLDASETPRDLAFCAHAILGDSIFEVPNALEDPRFRFNPLVVGAPDIRFYAGMVLTTSDGFNLGTLCVIDREPKRLTERQRGILERLGRQVSRMLALRVTLRHYAEQAAFQEALLSSAGAAIIACTPDGRISRFNAAAEAMLGYRARDVIGRIATDLLLPEDRRAAANLADYGCFGVWLNAVDQAHDNSEVLVEAQYRHADGHEVPVLLSITPILDTEGRSVGQLGVAQGLSQLKQVQDRLGRQQRALRTLNEIAAHPSDDVRSQLSHALELGAVYLGMSYGIISRIVDDDFEVWAQVSPGGELHEGQHFPLGDTYCSLVVGGSDVLAIAHMSASSYADHACHATFRMESYIGIPVWVEGQIFGALSFSSHETKADGFDEADRDFLRLFSRWLGSILALQREQAVRDDLLGRLQKLSEHVPGVVYQYLQRADGTSCFPYASEGIADIYGVRPDDVREDASPVFAVLHEADVPEIIASIESSANDLTTWQAEYRVDHPQRGTLWVEGRATPQKLPDGGVLWHGVITDVTARKTARDALERERQRLSSIIEGTDAGTWEWNVATGRTVFNERWAQMLGYRLEELMPTSTQTWKTLIHPDDRAQAEQLLDAHFQGQTPFYDAEYRMRHKDGRWLWMHTRGRVVSWLKPGRPQMMYGIYTDITASREQAAEIRKARAFLQAVIDSSTGVSVIATDTDGQITLFNSGAERLLGYRADEMVGLRTPAAFHLESEVRARGEALSREHDREIQGFEVFVAEAREGAAETRQWTYVHKNGNHRQVRLTVTAIRDERGQLNGFLGIATDITEFMEASRALQASEQRFRGMVANLPGVVYRTEGDDARQVRYISEEIEQLLGFPAERFLRPGGSGWRYFIHPDDCDETARALEKLRRGESYEFNYRLRHADGHYLWVSEKARGVLNDSGRLQWIDGFVWDVTERRAIAEELKLSQKRFSGAFATAPLGMALVSLQGQWLEVNDKLCEILGYTREELLLTDFQHITHPEDLDTDLAYVDQLLRGDIASYQMDKRYLHRNGRVIWASLSVSLVRDSTGKPVHFVSQIEDFTSRKLAEEAMQTSERKLAALYRFSPVGIALHRFEDGRFVEANPELCRMLGYEEEQLTVLGIGDVTYFENNDGRDDQMAALRERGVYGPGQVEFVRQDGRRIPALLGSTLIEGAHGEKRVWSIVQDISARVLAEQKSVERERFVQAIIDNVVDGILTINDTGRIQSFNHAAESIFGYVVNEVLDRDVPDLFSPGDGVTFADELQAYRMTGMPMALHREIEGIRRDDTRFPMELSLSEIHENGRVRFVAVVRDITERRNAERLKNEFVATVSHELRTPLTSISGALGLLASDALIQSPDKARSLIEIAHNNSTRLTLLINDLLDMEKIAAGKMHFDMRVHRLWSLVNAAVESNQNYAQQHEVELILSGQIQDAWVCVDAQRFQQILANFLSNASKFSPPGGDVHIVVRRFDDTHWRVEVRDQGPGVPLKFQERLFQKFAQADGSSARPKGGTGLGLAITKEMAERMGGRVGYESGGDRGACFYIDLPIVPEVREVGERQGARFVPEHDGDESDLDWVLVVEDDSETAVRVGMALRDAGYAADLCFRGDEAIERLAVRHYAAIMLDLMLPDMSGSETLDKLSAAARDEAGARIPIYVMSQLDAEQVGSWGDIVLAGWFEKPVDTAQMIAALRRLSSSRDASDQNPT</sequence>
<dbReference type="OrthoDB" id="9806130at2"/>
<dbReference type="InterPro" id="IPR003018">
    <property type="entry name" value="GAF"/>
</dbReference>
<dbReference type="Gene3D" id="3.30.450.40">
    <property type="match status" value="2"/>
</dbReference>
<dbReference type="PROSITE" id="PS50112">
    <property type="entry name" value="PAS"/>
    <property type="match status" value="6"/>
</dbReference>
<dbReference type="PROSITE" id="PS50109">
    <property type="entry name" value="HIS_KIN"/>
    <property type="match status" value="1"/>
</dbReference>
<feature type="domain" description="PAC" evidence="13">
    <location>
        <begin position="1348"/>
        <end position="1398"/>
    </location>
</feature>
<feature type="domain" description="PAC" evidence="13">
    <location>
        <begin position="1094"/>
        <end position="1146"/>
    </location>
</feature>
<dbReference type="InterPro" id="IPR003594">
    <property type="entry name" value="HATPase_dom"/>
</dbReference>
<evidence type="ECO:0000256" key="7">
    <source>
        <dbReference type="ARBA" id="ARBA00023136"/>
    </source>
</evidence>
<feature type="domain" description="PAC" evidence="13">
    <location>
        <begin position="837"/>
        <end position="889"/>
    </location>
</feature>
<dbReference type="InterPro" id="IPR000700">
    <property type="entry name" value="PAS-assoc_C"/>
</dbReference>
<keyword evidence="5" id="KW-0418">Kinase</keyword>
<evidence type="ECO:0000256" key="6">
    <source>
        <dbReference type="ARBA" id="ARBA00023012"/>
    </source>
</evidence>
<evidence type="ECO:0000259" key="11">
    <source>
        <dbReference type="PROSITE" id="PS50110"/>
    </source>
</evidence>
<dbReference type="FunFam" id="3.30.565.10:FF:000006">
    <property type="entry name" value="Sensor histidine kinase WalK"/>
    <property type="match status" value="1"/>
</dbReference>
<dbReference type="NCBIfam" id="TIGR00229">
    <property type="entry name" value="sensory_box"/>
    <property type="match status" value="7"/>
</dbReference>
<keyword evidence="4" id="KW-0808">Transferase</keyword>
<comment type="catalytic activity">
    <reaction evidence="1">
        <text>ATP + protein L-histidine = ADP + protein N-phospho-L-histidine.</text>
        <dbReference type="EC" id="2.7.13.3"/>
    </reaction>
</comment>
<feature type="domain" description="Histidine kinase" evidence="10">
    <location>
        <begin position="1402"/>
        <end position="1622"/>
    </location>
</feature>
<dbReference type="Gene3D" id="3.30.565.10">
    <property type="entry name" value="Histidine kinase-like ATPase, C-terminal domain"/>
    <property type="match status" value="1"/>
</dbReference>
<dbReference type="GO" id="GO:0005886">
    <property type="term" value="C:plasma membrane"/>
    <property type="evidence" value="ECO:0007669"/>
    <property type="project" value="UniProtKB-ARBA"/>
</dbReference>
<dbReference type="InterPro" id="IPR000014">
    <property type="entry name" value="PAS"/>
</dbReference>
<dbReference type="InterPro" id="IPR029016">
    <property type="entry name" value="GAF-like_dom_sf"/>
</dbReference>
<evidence type="ECO:0000256" key="2">
    <source>
        <dbReference type="ARBA" id="ARBA00012438"/>
    </source>
</evidence>
<dbReference type="SMART" id="SM00091">
    <property type="entry name" value="PAS"/>
    <property type="match status" value="8"/>
</dbReference>
<dbReference type="InterPro" id="IPR036097">
    <property type="entry name" value="HisK_dim/P_sf"/>
</dbReference>
<dbReference type="SUPFAM" id="SSF47384">
    <property type="entry name" value="Homodimeric domain of signal transducing histidine kinase"/>
    <property type="match status" value="1"/>
</dbReference>